<name>T1IVV9_STRMM</name>
<dbReference type="AlphaFoldDB" id="T1IVV9"/>
<dbReference type="STRING" id="126957.T1IVV9"/>
<reference evidence="1" key="2">
    <citation type="submission" date="2015-02" db="UniProtKB">
        <authorList>
            <consortium name="EnsemblMetazoa"/>
        </authorList>
    </citation>
    <scope>IDENTIFICATION</scope>
</reference>
<accession>T1IVV9</accession>
<reference evidence="2" key="1">
    <citation type="submission" date="2011-05" db="EMBL/GenBank/DDBJ databases">
        <authorList>
            <person name="Richards S.R."/>
            <person name="Qu J."/>
            <person name="Jiang H."/>
            <person name="Jhangiani S.N."/>
            <person name="Agravi P."/>
            <person name="Goodspeed R."/>
            <person name="Gross S."/>
            <person name="Mandapat C."/>
            <person name="Jackson L."/>
            <person name="Mathew T."/>
            <person name="Pu L."/>
            <person name="Thornton R."/>
            <person name="Saada N."/>
            <person name="Wilczek-Boney K.B."/>
            <person name="Lee S."/>
            <person name="Kovar C."/>
            <person name="Wu Y."/>
            <person name="Scherer S.E."/>
            <person name="Worley K.C."/>
            <person name="Muzny D.M."/>
            <person name="Gibbs R."/>
        </authorList>
    </citation>
    <scope>NUCLEOTIDE SEQUENCE</scope>
    <source>
        <strain evidence="2">Brora</strain>
    </source>
</reference>
<dbReference type="HOGENOM" id="CLU_1779751_0_0_1"/>
<sequence length="146" mass="16811">MIACYVTSILQCMDVFSTWQRAFIAAYSMNTYNKSMQQLSALAFLPVHEINAQRLKPLFPPVAEGLLKWWEDNYVLGKLGNNEVRAEPKFPLDLWSAYAMFNSNQPRTTNAVEAWHSRFHRLIGADHVGIFRTIVAFQREQAATDR</sequence>
<dbReference type="EnsemblMetazoa" id="SMAR005314-RA">
    <property type="protein sequence ID" value="SMAR005314-PA"/>
    <property type="gene ID" value="SMAR005314"/>
</dbReference>
<dbReference type="Proteomes" id="UP000014500">
    <property type="component" value="Unassembled WGS sequence"/>
</dbReference>
<keyword evidence="2" id="KW-1185">Reference proteome</keyword>
<evidence type="ECO:0000313" key="2">
    <source>
        <dbReference type="Proteomes" id="UP000014500"/>
    </source>
</evidence>
<dbReference type="PhylomeDB" id="T1IVV9"/>
<proteinExistence type="predicted"/>
<dbReference type="OMA" id="SAYAMFN"/>
<organism evidence="1 2">
    <name type="scientific">Strigamia maritima</name>
    <name type="common">European centipede</name>
    <name type="synonym">Geophilus maritimus</name>
    <dbReference type="NCBI Taxonomy" id="126957"/>
    <lineage>
        <taxon>Eukaryota</taxon>
        <taxon>Metazoa</taxon>
        <taxon>Ecdysozoa</taxon>
        <taxon>Arthropoda</taxon>
        <taxon>Myriapoda</taxon>
        <taxon>Chilopoda</taxon>
        <taxon>Pleurostigmophora</taxon>
        <taxon>Geophilomorpha</taxon>
        <taxon>Linotaeniidae</taxon>
        <taxon>Strigamia</taxon>
    </lineage>
</organism>
<dbReference type="EMBL" id="AFFK01019777">
    <property type="status" value="NOT_ANNOTATED_CDS"/>
    <property type="molecule type" value="Genomic_DNA"/>
</dbReference>
<evidence type="ECO:0000313" key="1">
    <source>
        <dbReference type="EnsemblMetazoa" id="SMAR005314-PA"/>
    </source>
</evidence>
<protein>
    <submittedName>
        <fullName evidence="1">Uncharacterized protein</fullName>
    </submittedName>
</protein>